<keyword evidence="5" id="KW-1185">Reference proteome</keyword>
<dbReference type="PANTHER" id="PTHR46470:SF4">
    <property type="entry name" value="5-AMINO-6-(5-PHOSPHO-D-RIBITYLAMINO)URACIL PHOSPHATASE YIGB"/>
    <property type="match status" value="1"/>
</dbReference>
<dbReference type="HOGENOM" id="CLU_045011_8_1_11"/>
<evidence type="ECO:0000256" key="1">
    <source>
        <dbReference type="ARBA" id="ARBA00001946"/>
    </source>
</evidence>
<organism evidence="4 5">
    <name type="scientific">Beutenbergia cavernae (strain ATCC BAA-8 / DSM 12333 / CCUG 43141 / JCM 11478 / NBRC 16432 / NCIMB 13614 / HKI 0122)</name>
    <dbReference type="NCBI Taxonomy" id="471853"/>
    <lineage>
        <taxon>Bacteria</taxon>
        <taxon>Bacillati</taxon>
        <taxon>Actinomycetota</taxon>
        <taxon>Actinomycetes</taxon>
        <taxon>Micrococcales</taxon>
        <taxon>Beutenbergiaceae</taxon>
        <taxon>Beutenbergia</taxon>
    </lineage>
</organism>
<keyword evidence="3" id="KW-0460">Magnesium</keyword>
<dbReference type="OrthoDB" id="9810501at2"/>
<dbReference type="EMBL" id="CP001618">
    <property type="protein sequence ID" value="ACQ79822.1"/>
    <property type="molecule type" value="Genomic_DNA"/>
</dbReference>
<dbReference type="SFLD" id="SFLDG01129">
    <property type="entry name" value="C1.5:_HAD__Beta-PGM__Phosphata"/>
    <property type="match status" value="1"/>
</dbReference>
<dbReference type="Proteomes" id="UP000007962">
    <property type="component" value="Chromosome"/>
</dbReference>
<dbReference type="STRING" id="471853.Bcav_1566"/>
<accession>C5C3C3</accession>
<dbReference type="InterPro" id="IPR023214">
    <property type="entry name" value="HAD_sf"/>
</dbReference>
<name>C5C3C3_BEUC1</name>
<evidence type="ECO:0000313" key="4">
    <source>
        <dbReference type="EMBL" id="ACQ79822.1"/>
    </source>
</evidence>
<dbReference type="GO" id="GO:0016787">
    <property type="term" value="F:hydrolase activity"/>
    <property type="evidence" value="ECO:0007669"/>
    <property type="project" value="UniProtKB-KW"/>
</dbReference>
<dbReference type="InterPro" id="IPR006439">
    <property type="entry name" value="HAD-SF_hydro_IA"/>
</dbReference>
<dbReference type="PRINTS" id="PR00413">
    <property type="entry name" value="HADHALOGNASE"/>
</dbReference>
<comment type="cofactor">
    <cofactor evidence="1">
        <name>Mg(2+)</name>
        <dbReference type="ChEBI" id="CHEBI:18420"/>
    </cofactor>
</comment>
<dbReference type="NCBIfam" id="TIGR01509">
    <property type="entry name" value="HAD-SF-IA-v3"/>
    <property type="match status" value="1"/>
</dbReference>
<evidence type="ECO:0000256" key="2">
    <source>
        <dbReference type="ARBA" id="ARBA00022801"/>
    </source>
</evidence>
<sequence>MTAPDGVTGVLFDIDDTLVDTRTAFAVALDAVVDAYLPGLGAPERAEVLAMWRADTGRYYKAYIRGELTQTAQRHARAQQILDAFGGPTLDDAGLAAWDQVYLAAFADGWVAHPEAVEVVGQLREAGIAVGALTNATREMQVLKLERTGFSDLPLLLTVDDLGVGKPDPRVFLEAVRLLGTSPGETVYVGDELDTDAFGARDAGLRGVWLDRPGNRRGGPHIEDPELAAAEGIPVLASLDELPSLLGVAPRADAVTRVSPPTR</sequence>
<evidence type="ECO:0000313" key="5">
    <source>
        <dbReference type="Proteomes" id="UP000007962"/>
    </source>
</evidence>
<dbReference type="Gene3D" id="3.40.50.1000">
    <property type="entry name" value="HAD superfamily/HAD-like"/>
    <property type="match status" value="1"/>
</dbReference>
<dbReference type="GO" id="GO:0044281">
    <property type="term" value="P:small molecule metabolic process"/>
    <property type="evidence" value="ECO:0007669"/>
    <property type="project" value="UniProtKB-ARBA"/>
</dbReference>
<dbReference type="Gene3D" id="1.20.120.1600">
    <property type="match status" value="1"/>
</dbReference>
<evidence type="ECO:0000256" key="3">
    <source>
        <dbReference type="ARBA" id="ARBA00022842"/>
    </source>
</evidence>
<reference evidence="4 5" key="1">
    <citation type="journal article" date="2009" name="Stand. Genomic Sci.">
        <title>Complete genome sequence of Beutenbergia cavernae type strain (HKI 0122).</title>
        <authorList>
            <person name="Land M."/>
            <person name="Pukall R."/>
            <person name="Abt B."/>
            <person name="Goker M."/>
            <person name="Rohde M."/>
            <person name="Glavina Del Rio T."/>
            <person name="Tice H."/>
            <person name="Copeland A."/>
            <person name="Cheng J.F."/>
            <person name="Lucas S."/>
            <person name="Chen F."/>
            <person name="Nolan M."/>
            <person name="Bruce D."/>
            <person name="Goodwin L."/>
            <person name="Pitluck S."/>
            <person name="Ivanova N."/>
            <person name="Mavromatis K."/>
            <person name="Ovchinnikova G."/>
            <person name="Pati A."/>
            <person name="Chen A."/>
            <person name="Palaniappan K."/>
            <person name="Hauser L."/>
            <person name="Chang Y.J."/>
            <person name="Jefferies C.C."/>
            <person name="Saunders E."/>
            <person name="Brettin T."/>
            <person name="Detter J.C."/>
            <person name="Han C."/>
            <person name="Chain P."/>
            <person name="Bristow J."/>
            <person name="Eisen J.A."/>
            <person name="Markowitz V."/>
            <person name="Hugenholtz P."/>
            <person name="Kyrpides N.C."/>
            <person name="Klenk H.P."/>
            <person name="Lapidus A."/>
        </authorList>
    </citation>
    <scope>NUCLEOTIDE SEQUENCE [LARGE SCALE GENOMIC DNA]</scope>
    <source>
        <strain evidence="5">ATCC BAA-8 / DSM 12333 / NBRC 16432</strain>
    </source>
</reference>
<dbReference type="PANTHER" id="PTHR46470">
    <property type="entry name" value="N-ACYLNEURAMINATE-9-PHOSPHATASE"/>
    <property type="match status" value="1"/>
</dbReference>
<dbReference type="KEGG" id="bcv:Bcav_1566"/>
<dbReference type="Pfam" id="PF00702">
    <property type="entry name" value="Hydrolase"/>
    <property type="match status" value="1"/>
</dbReference>
<dbReference type="eggNOG" id="COG1011">
    <property type="taxonomic scope" value="Bacteria"/>
</dbReference>
<dbReference type="SFLD" id="SFLDS00003">
    <property type="entry name" value="Haloacid_Dehalogenase"/>
    <property type="match status" value="1"/>
</dbReference>
<dbReference type="NCBIfam" id="TIGR01549">
    <property type="entry name" value="HAD-SF-IA-v1"/>
    <property type="match status" value="1"/>
</dbReference>
<dbReference type="AlphaFoldDB" id="C5C3C3"/>
<keyword evidence="2 4" id="KW-0378">Hydrolase</keyword>
<protein>
    <submittedName>
        <fullName evidence="4">HAD-superfamily hydrolase, subfamily IA, variant 1</fullName>
    </submittedName>
</protein>
<dbReference type="InterPro" id="IPR051400">
    <property type="entry name" value="HAD-like_hydrolase"/>
</dbReference>
<gene>
    <name evidence="4" type="ordered locus">Bcav_1566</name>
</gene>
<dbReference type="RefSeq" id="WP_015882062.1">
    <property type="nucleotide sequence ID" value="NC_012669.1"/>
</dbReference>
<dbReference type="InterPro" id="IPR036412">
    <property type="entry name" value="HAD-like_sf"/>
</dbReference>
<dbReference type="SUPFAM" id="SSF56784">
    <property type="entry name" value="HAD-like"/>
    <property type="match status" value="1"/>
</dbReference>
<proteinExistence type="predicted"/>